<sequence length="253" mass="28022">MSAPSLPGVLGRAAGPASSRRPAGATAEGGLGVLRRRNEPVRWHGRDETAREYVHPVRTVIDVPNRPWPIGRPEDCDDQPYFPAQLGEPTFAADGGDGRRYYTVTPRFRRVVTEWIAITVEATSDHLRFRWDGDDLIVTDDDALHDDTDPTSGPAVERLRPDAGGRYAFPTWEWHVPDVDLDSLDEDTYAALALLTHDDPQPVDTLIRYVTENAHPAPTPQTLRDIRIQHRTLASSTTAPADATESEGETDDE</sequence>
<protein>
    <submittedName>
        <fullName evidence="2">Uncharacterized protein</fullName>
    </submittedName>
</protein>
<comment type="caution">
    <text evidence="2">The sequence shown here is derived from an EMBL/GenBank/DDBJ whole genome shotgun (WGS) entry which is preliminary data.</text>
</comment>
<feature type="compositionally biased region" description="Low complexity" evidence="1">
    <location>
        <begin position="11"/>
        <end position="25"/>
    </location>
</feature>
<feature type="region of interest" description="Disordered" evidence="1">
    <location>
        <begin position="231"/>
        <end position="253"/>
    </location>
</feature>
<proteinExistence type="predicted"/>
<evidence type="ECO:0000313" key="3">
    <source>
        <dbReference type="Proteomes" id="UP000649955"/>
    </source>
</evidence>
<name>A0ABQ3KKC2_9PSEU</name>
<organism evidence="2 3">
    <name type="scientific">Amycolatopsis bullii</name>
    <dbReference type="NCBI Taxonomy" id="941987"/>
    <lineage>
        <taxon>Bacteria</taxon>
        <taxon>Bacillati</taxon>
        <taxon>Actinomycetota</taxon>
        <taxon>Actinomycetes</taxon>
        <taxon>Pseudonocardiales</taxon>
        <taxon>Pseudonocardiaceae</taxon>
        <taxon>Amycolatopsis</taxon>
    </lineage>
</organism>
<accession>A0ABQ3KKC2</accession>
<reference evidence="3" key="1">
    <citation type="journal article" date="2019" name="Int. J. Syst. Evol. Microbiol.">
        <title>The Global Catalogue of Microorganisms (GCM) 10K type strain sequencing project: providing services to taxonomists for standard genome sequencing and annotation.</title>
        <authorList>
            <consortium name="The Broad Institute Genomics Platform"/>
            <consortium name="The Broad Institute Genome Sequencing Center for Infectious Disease"/>
            <person name="Wu L."/>
            <person name="Ma J."/>
        </authorList>
    </citation>
    <scope>NUCLEOTIDE SEQUENCE [LARGE SCALE GENOMIC DNA]</scope>
    <source>
        <strain evidence="3">CGMCC 4.7680</strain>
    </source>
</reference>
<keyword evidence="3" id="KW-1185">Reference proteome</keyword>
<evidence type="ECO:0000313" key="2">
    <source>
        <dbReference type="EMBL" id="GHG30184.1"/>
    </source>
</evidence>
<dbReference type="EMBL" id="BNAW01000030">
    <property type="protein sequence ID" value="GHG30184.1"/>
    <property type="molecule type" value="Genomic_DNA"/>
</dbReference>
<dbReference type="Proteomes" id="UP000649955">
    <property type="component" value="Unassembled WGS sequence"/>
</dbReference>
<feature type="compositionally biased region" description="Acidic residues" evidence="1">
    <location>
        <begin position="244"/>
        <end position="253"/>
    </location>
</feature>
<evidence type="ECO:0000256" key="1">
    <source>
        <dbReference type="SAM" id="MobiDB-lite"/>
    </source>
</evidence>
<feature type="region of interest" description="Disordered" evidence="1">
    <location>
        <begin position="1"/>
        <end position="32"/>
    </location>
</feature>
<gene>
    <name evidence="2" type="ORF">GCM10017567_57580</name>
</gene>